<proteinExistence type="predicted"/>
<dbReference type="Pfam" id="PF22745">
    <property type="entry name" value="Nlig-Ia"/>
    <property type="match status" value="1"/>
</dbReference>
<dbReference type="EMBL" id="MN602266">
    <property type="protein sequence ID" value="QGH74630.1"/>
    <property type="molecule type" value="Genomic_DNA"/>
</dbReference>
<gene>
    <name evidence="1" type="ORF">DSS3VP1_00062</name>
</gene>
<organism evidence="1 2">
    <name type="scientific">Bacteriophage DSS3_VP1</name>
    <dbReference type="NCBI Taxonomy" id="2664196"/>
    <lineage>
        <taxon>Viruses</taxon>
        <taxon>Duplodnaviria</taxon>
        <taxon>Heunggongvirae</taxon>
        <taxon>Uroviricota</taxon>
        <taxon>Caudoviricetes</taxon>
        <taxon>Naomviridae</taxon>
        <taxon>Noahvirus</taxon>
        <taxon>Noahvirus arc</taxon>
    </lineage>
</organism>
<dbReference type="Proteomes" id="UP000594402">
    <property type="component" value="Segment"/>
</dbReference>
<name>A0A7S5KQ85_9CAUD</name>
<keyword evidence="2" id="KW-1185">Reference proteome</keyword>
<evidence type="ECO:0000313" key="1">
    <source>
        <dbReference type="EMBL" id="QGH74630.1"/>
    </source>
</evidence>
<protein>
    <submittedName>
        <fullName evidence="1">Uncharacterized protein</fullName>
    </submittedName>
</protein>
<reference evidence="1 2" key="1">
    <citation type="submission" date="2019-10" db="EMBL/GenBank/DDBJ databases">
        <title>Isolation and characterisation of a new family of globally distributed lytic roseophage, the Naomivirus.</title>
        <authorList>
            <person name="Rihtman B."/>
            <person name="Puxty R.J."/>
            <person name="Hapeshi A."/>
            <person name="Zhan Y."/>
            <person name="Michinevski S."/>
            <person name="Waterfield N.R."/>
            <person name="Chen F."/>
            <person name="Millard A.D."/>
            <person name="Scanlan D.J."/>
            <person name="Chen Y."/>
        </authorList>
    </citation>
    <scope>NUCLEOTIDE SEQUENCE [LARGE SCALE GENOMIC DNA]</scope>
</reference>
<accession>A0A7S5KQ85</accession>
<evidence type="ECO:0000313" key="2">
    <source>
        <dbReference type="Proteomes" id="UP000594402"/>
    </source>
</evidence>
<sequence length="104" mass="12247">MGKIGCVKEGDPIWGSPVEIERRNRIRLSVAAYAYEYKDDSIMSDAEFDALSYKIDVSVSTKNRKMDNFFKKNFEPCTGMWIRKHPDKRGLENIYHRYFKKDEA</sequence>